<evidence type="ECO:0000256" key="1">
    <source>
        <dbReference type="ARBA" id="ARBA00022574"/>
    </source>
</evidence>
<feature type="non-terminal residue" evidence="6">
    <location>
        <position position="1"/>
    </location>
</feature>
<name>A0A1D1ZPA7_AUXPR</name>
<dbReference type="GO" id="GO:0005737">
    <property type="term" value="C:cytoplasm"/>
    <property type="evidence" value="ECO:0007669"/>
    <property type="project" value="TreeGrafter"/>
</dbReference>
<reference evidence="6" key="1">
    <citation type="submission" date="2015-08" db="EMBL/GenBank/DDBJ databases">
        <authorList>
            <person name="Babu N.S."/>
            <person name="Beckwith C.J."/>
            <person name="Beseler K.G."/>
            <person name="Brison A."/>
            <person name="Carone J.V."/>
            <person name="Caskin T.P."/>
            <person name="Diamond M."/>
            <person name="Durham M.E."/>
            <person name="Foxe J.M."/>
            <person name="Go M."/>
            <person name="Henderson B.A."/>
            <person name="Jones I.B."/>
            <person name="McGettigan J.A."/>
            <person name="Micheletti S.J."/>
            <person name="Nasrallah M.E."/>
            <person name="Ortiz D."/>
            <person name="Piller C.R."/>
            <person name="Privatt S.R."/>
            <person name="Schneider S.L."/>
            <person name="Sharp S."/>
            <person name="Smith T.C."/>
            <person name="Stanton J.D."/>
            <person name="Ullery H.E."/>
            <person name="Wilson R.J."/>
            <person name="Serrano M.G."/>
            <person name="Buck G."/>
            <person name="Lee V."/>
            <person name="Wang Y."/>
            <person name="Carvalho R."/>
            <person name="Voegtly L."/>
            <person name="Shi R."/>
            <person name="Duckworth R."/>
            <person name="Johnson A."/>
            <person name="Loviza R."/>
            <person name="Walstead R."/>
            <person name="Shah Z."/>
            <person name="Kiflezghi M."/>
            <person name="Wade K."/>
            <person name="Ball S.L."/>
            <person name="Bradley K.W."/>
            <person name="Asai D.J."/>
            <person name="Bowman C.A."/>
            <person name="Russell D.A."/>
            <person name="Pope W.H."/>
            <person name="Jacobs-Sera D."/>
            <person name="Hendrix R.W."/>
            <person name="Hatfull G.F."/>
        </authorList>
    </citation>
    <scope>NUCLEOTIDE SEQUENCE</scope>
</reference>
<feature type="repeat" description="WD" evidence="3">
    <location>
        <begin position="60"/>
        <end position="101"/>
    </location>
</feature>
<dbReference type="SUPFAM" id="SSF50978">
    <property type="entry name" value="WD40 repeat-like"/>
    <property type="match status" value="1"/>
</dbReference>
<feature type="region of interest" description="Disordered" evidence="5">
    <location>
        <begin position="605"/>
        <end position="625"/>
    </location>
</feature>
<evidence type="ECO:0000256" key="3">
    <source>
        <dbReference type="PROSITE-ProRule" id="PRU00221"/>
    </source>
</evidence>
<feature type="compositionally biased region" description="Gly residues" evidence="5">
    <location>
        <begin position="357"/>
        <end position="367"/>
    </location>
</feature>
<dbReference type="PANTHER" id="PTHR15574">
    <property type="entry name" value="WD REPEAT DOMAIN-CONTAINING FAMILY"/>
    <property type="match status" value="1"/>
</dbReference>
<sequence length="786" mass="79585">AGPGDHRRSTHRSHDGGLREMTLYSDAEAQREGLLSPSRFRSRVGASLHLLQRLGLTRRLEGHTGCVNTVTFTPDGEGLLSGSDDQLIKLWDWRRGAEVLSYDSGHTDNVFQARAIPGTDNRTVVSSGADGQVRLGLAGEGGSVRTRCVARHNGRAHKLALVPGAAGWVLSCGEDGRVLSTDVQRGGPAIALVEVKSPQGRPLPLNSVACTPLAPTQCVLGAADEVVRVFDLRMAGKPLNELRRGQLTHTMAPPHLSDQPRRREVHVTCAVYSRRGEILASYNDENVYLFAPTAGARLPAPDASSARPARRRARGSEEGEAPVRLAPPPAWTGSGAGTTGRADWGGSVRRRSRARAGRGGGGGGGDAPGAAGTPSAWPAPGPLPGSGVPAPEALAAWLARTQALFGDAERALGGDVELDAVHGGGEGLPAGGDGGAAERRDVPDAGAAPGAAPLGRGTLSPFLGPAGTPGAATPRGDPAATLLDDALKESGAEVEALLARLAALSCGAGEDAAHALRAAYVAARRAAADLARAGGVDGEGGEAGRPDAVPNECGLRGAVAEARAGLDAALARRAEAEAEVDRLTEEVEAAHAAFDAVMAAKLAESTGSEGGQGGGTPADFKSTPPTNLWRACRQASRRSAALSELDAALAGKRGALDAVAAAAGELEGAERALAQGLGAGGDAGGRVAERASARASAALRLQAAQNGLAEAVGDALGVLRGAEAEGGRGGEAGDARGGEAGDARGAWDRSPARLGRLDAEALALAADDPGAGEAVAAMLDEGWWRE</sequence>
<dbReference type="InterPro" id="IPR045151">
    <property type="entry name" value="DCAF8"/>
</dbReference>
<dbReference type="InterPro" id="IPR015943">
    <property type="entry name" value="WD40/YVTN_repeat-like_dom_sf"/>
</dbReference>
<proteinExistence type="predicted"/>
<dbReference type="Gene3D" id="2.130.10.10">
    <property type="entry name" value="YVTN repeat-like/Quinoprotein amine dehydrogenase"/>
    <property type="match status" value="2"/>
</dbReference>
<dbReference type="EMBL" id="GDKF01010067">
    <property type="protein sequence ID" value="JAT68555.1"/>
    <property type="molecule type" value="Transcribed_RNA"/>
</dbReference>
<dbReference type="InterPro" id="IPR036322">
    <property type="entry name" value="WD40_repeat_dom_sf"/>
</dbReference>
<keyword evidence="4" id="KW-0175">Coiled coil</keyword>
<dbReference type="PROSITE" id="PS50082">
    <property type="entry name" value="WD_REPEATS_2"/>
    <property type="match status" value="1"/>
</dbReference>
<feature type="coiled-coil region" evidence="4">
    <location>
        <begin position="559"/>
        <end position="593"/>
    </location>
</feature>
<feature type="region of interest" description="Disordered" evidence="5">
    <location>
        <begin position="296"/>
        <end position="388"/>
    </location>
</feature>
<dbReference type="GO" id="GO:0080008">
    <property type="term" value="C:Cul4-RING E3 ubiquitin ligase complex"/>
    <property type="evidence" value="ECO:0007669"/>
    <property type="project" value="TreeGrafter"/>
</dbReference>
<feature type="compositionally biased region" description="Low complexity" evidence="5">
    <location>
        <begin position="296"/>
        <end position="307"/>
    </location>
</feature>
<keyword evidence="2" id="KW-0677">Repeat</keyword>
<dbReference type="SMART" id="SM00320">
    <property type="entry name" value="WD40"/>
    <property type="match status" value="5"/>
</dbReference>
<gene>
    <name evidence="6" type="ORF">g.40123</name>
</gene>
<evidence type="ECO:0000256" key="4">
    <source>
        <dbReference type="SAM" id="Coils"/>
    </source>
</evidence>
<dbReference type="InterPro" id="IPR001680">
    <property type="entry name" value="WD40_rpt"/>
</dbReference>
<dbReference type="AlphaFoldDB" id="A0A1D1ZPA7"/>
<keyword evidence="1 3" id="KW-0853">WD repeat</keyword>
<protein>
    <submittedName>
        <fullName evidence="6">Uncharacterized protein</fullName>
    </submittedName>
</protein>
<dbReference type="PROSITE" id="PS50294">
    <property type="entry name" value="WD_REPEATS_REGION"/>
    <property type="match status" value="1"/>
</dbReference>
<feature type="region of interest" description="Disordered" evidence="5">
    <location>
        <begin position="423"/>
        <end position="479"/>
    </location>
</feature>
<feature type="region of interest" description="Disordered" evidence="5">
    <location>
        <begin position="724"/>
        <end position="747"/>
    </location>
</feature>
<evidence type="ECO:0000313" key="6">
    <source>
        <dbReference type="EMBL" id="JAT68555.1"/>
    </source>
</evidence>
<accession>A0A1D1ZPA7</accession>
<dbReference type="Pfam" id="PF00400">
    <property type="entry name" value="WD40"/>
    <property type="match status" value="1"/>
</dbReference>
<organism evidence="6">
    <name type="scientific">Auxenochlorella protothecoides</name>
    <name type="common">Green microalga</name>
    <name type="synonym">Chlorella protothecoides</name>
    <dbReference type="NCBI Taxonomy" id="3075"/>
    <lineage>
        <taxon>Eukaryota</taxon>
        <taxon>Viridiplantae</taxon>
        <taxon>Chlorophyta</taxon>
        <taxon>core chlorophytes</taxon>
        <taxon>Trebouxiophyceae</taxon>
        <taxon>Chlorellales</taxon>
        <taxon>Chlorellaceae</taxon>
        <taxon>Auxenochlorella</taxon>
    </lineage>
</organism>
<dbReference type="PANTHER" id="PTHR15574:SF21">
    <property type="entry name" value="DDB1- AND CUL4-ASSOCIATED FACTOR 8"/>
    <property type="match status" value="1"/>
</dbReference>
<evidence type="ECO:0000256" key="5">
    <source>
        <dbReference type="SAM" id="MobiDB-lite"/>
    </source>
</evidence>
<evidence type="ECO:0000256" key="2">
    <source>
        <dbReference type="ARBA" id="ARBA00022737"/>
    </source>
</evidence>
<feature type="compositionally biased region" description="Gly residues" evidence="5">
    <location>
        <begin position="423"/>
        <end position="435"/>
    </location>
</feature>